<keyword evidence="3" id="KW-1185">Reference proteome</keyword>
<organism evidence="2 3">
    <name type="scientific">Paraphaeosphaeria minitans</name>
    <dbReference type="NCBI Taxonomy" id="565426"/>
    <lineage>
        <taxon>Eukaryota</taxon>
        <taxon>Fungi</taxon>
        <taxon>Dikarya</taxon>
        <taxon>Ascomycota</taxon>
        <taxon>Pezizomycotina</taxon>
        <taxon>Dothideomycetes</taxon>
        <taxon>Pleosporomycetidae</taxon>
        <taxon>Pleosporales</taxon>
        <taxon>Massarineae</taxon>
        <taxon>Didymosphaeriaceae</taxon>
        <taxon>Paraphaeosphaeria</taxon>
    </lineage>
</organism>
<reference evidence="2" key="1">
    <citation type="journal article" date="2020" name="Mol. Plant Microbe Interact.">
        <title>Genome Sequence of the Biocontrol Agent Coniothyrium minitans strain Conio (IMI 134523).</title>
        <authorList>
            <person name="Patel D."/>
            <person name="Shittu T.A."/>
            <person name="Baroncelli R."/>
            <person name="Muthumeenakshi S."/>
            <person name="Osborne T.H."/>
            <person name="Janganan T.K."/>
            <person name="Sreenivasaprasad S."/>
        </authorList>
    </citation>
    <scope>NUCLEOTIDE SEQUENCE</scope>
    <source>
        <strain evidence="2">Conio</strain>
    </source>
</reference>
<comment type="caution">
    <text evidence="2">The sequence shown here is derived from an EMBL/GenBank/DDBJ whole genome shotgun (WGS) entry which is preliminary data.</text>
</comment>
<evidence type="ECO:0000256" key="1">
    <source>
        <dbReference type="SAM" id="Coils"/>
    </source>
</evidence>
<protein>
    <submittedName>
        <fullName evidence="2">Uncharacterized protein</fullName>
    </submittedName>
</protein>
<evidence type="ECO:0000313" key="2">
    <source>
        <dbReference type="EMBL" id="KAF9729358.1"/>
    </source>
</evidence>
<accession>A0A9P6G6D2</accession>
<feature type="coiled-coil region" evidence="1">
    <location>
        <begin position="48"/>
        <end position="75"/>
    </location>
</feature>
<sequence>MSLALDASLTAAASRLSTLHAHLHTTLSTYEKHYVFLRHIAHDAIGSNAALRRSAAQLERTTQELEEAFEAVEVAVEVARLKARVQKEGMEGVMAEDARLWESRGAGDMAVELRARAVRRWKGAEREHGE</sequence>
<evidence type="ECO:0000313" key="3">
    <source>
        <dbReference type="Proteomes" id="UP000756921"/>
    </source>
</evidence>
<proteinExistence type="predicted"/>
<gene>
    <name evidence="2" type="ORF">PMIN01_13048</name>
</gene>
<keyword evidence="1" id="KW-0175">Coiled coil</keyword>
<dbReference type="AlphaFoldDB" id="A0A9P6G6D2"/>
<name>A0A9P6G6D2_9PLEO</name>
<dbReference type="EMBL" id="WJXW01000017">
    <property type="protein sequence ID" value="KAF9729358.1"/>
    <property type="molecule type" value="Genomic_DNA"/>
</dbReference>
<dbReference type="Proteomes" id="UP000756921">
    <property type="component" value="Unassembled WGS sequence"/>
</dbReference>